<dbReference type="Gene3D" id="3.40.1620.10">
    <property type="entry name" value="YefM-like domain"/>
    <property type="match status" value="1"/>
</dbReference>
<evidence type="ECO:0000313" key="2">
    <source>
        <dbReference type="EMBL" id="QKE29354.1"/>
    </source>
</evidence>
<accession>A0A6M8F1Z5</accession>
<keyword evidence="3" id="KW-1185">Reference proteome</keyword>
<name>A0A6M8F1Z5_9BACT</name>
<evidence type="ECO:0000313" key="3">
    <source>
        <dbReference type="Proteomes" id="UP000503483"/>
    </source>
</evidence>
<protein>
    <submittedName>
        <fullName evidence="2">Toxin-antitoxin system, antitoxin component, Phd/YefM family</fullName>
    </submittedName>
</protein>
<dbReference type="AlphaFoldDB" id="A0A6M8F1Z5"/>
<gene>
    <name evidence="2" type="ORF">AACT_2227</name>
</gene>
<proteinExistence type="inferred from homology"/>
<dbReference type="RefSeq" id="WP_172127010.1">
    <property type="nucleotide sequence ID" value="NZ_CP042652.1"/>
</dbReference>
<reference evidence="2 3" key="1">
    <citation type="submission" date="2019-08" db="EMBL/GenBank/DDBJ databases">
        <title>Complete genome sequence of Arcobacter acticola.</title>
        <authorList>
            <person name="Miller W."/>
        </authorList>
    </citation>
    <scope>NUCLEOTIDE SEQUENCE [LARGE SCALE GENOMIC DNA]</scope>
    <source>
        <strain evidence="2 3">KCTC 52212</strain>
    </source>
</reference>
<organism evidence="2 3">
    <name type="scientific">Arcobacter acticola</name>
    <dbReference type="NCBI Taxonomy" id="1849015"/>
    <lineage>
        <taxon>Bacteria</taxon>
        <taxon>Pseudomonadati</taxon>
        <taxon>Campylobacterota</taxon>
        <taxon>Epsilonproteobacteria</taxon>
        <taxon>Campylobacterales</taxon>
        <taxon>Arcobacteraceae</taxon>
        <taxon>Arcobacter</taxon>
    </lineage>
</organism>
<dbReference type="SUPFAM" id="SSF143120">
    <property type="entry name" value="YefM-like"/>
    <property type="match status" value="1"/>
</dbReference>
<evidence type="ECO:0000256" key="1">
    <source>
        <dbReference type="ARBA" id="ARBA00009981"/>
    </source>
</evidence>
<sequence>MVSYTQNELLSITDFTKSISKILGNLKEHSLEKVGILKNNKLEAVVISTQEYERLKEIEELMNNIEHKEIYEIVQSRINTSKSDYVSLNDMAKKFNIDTNSL</sequence>
<dbReference type="Proteomes" id="UP000503483">
    <property type="component" value="Chromosome"/>
</dbReference>
<dbReference type="InterPro" id="IPR036165">
    <property type="entry name" value="YefM-like_sf"/>
</dbReference>
<comment type="similarity">
    <text evidence="1">Belongs to the phD/YefM antitoxin family.</text>
</comment>
<dbReference type="EMBL" id="CP042652">
    <property type="protein sequence ID" value="QKE29354.1"/>
    <property type="molecule type" value="Genomic_DNA"/>
</dbReference>
<dbReference type="KEGG" id="paco:AACT_2227"/>